<evidence type="ECO:0000256" key="3">
    <source>
        <dbReference type="ARBA" id="ARBA00022475"/>
    </source>
</evidence>
<feature type="transmembrane region" description="Helical" evidence="7">
    <location>
        <begin position="91"/>
        <end position="112"/>
    </location>
</feature>
<reference evidence="9 10" key="1">
    <citation type="submission" date="2021-01" db="EMBL/GenBank/DDBJ databases">
        <title>Whole genome shotgun sequence of Microbispora corallina NBRC 16416.</title>
        <authorList>
            <person name="Komaki H."/>
            <person name="Tamura T."/>
        </authorList>
    </citation>
    <scope>NUCLEOTIDE SEQUENCE [LARGE SCALE GENOMIC DNA]</scope>
    <source>
        <strain evidence="9 10">NBRC 16416</strain>
    </source>
</reference>
<keyword evidence="10" id="KW-1185">Reference proteome</keyword>
<feature type="transmembrane region" description="Helical" evidence="7">
    <location>
        <begin position="20"/>
        <end position="39"/>
    </location>
</feature>
<protein>
    <recommendedName>
        <fullName evidence="8">Major facilitator superfamily (MFS) profile domain-containing protein</fullName>
    </recommendedName>
</protein>
<evidence type="ECO:0000313" key="10">
    <source>
        <dbReference type="Proteomes" id="UP000603904"/>
    </source>
</evidence>
<evidence type="ECO:0000256" key="6">
    <source>
        <dbReference type="ARBA" id="ARBA00023136"/>
    </source>
</evidence>
<keyword evidence="5 7" id="KW-1133">Transmembrane helix</keyword>
<dbReference type="Gene3D" id="1.20.1250.20">
    <property type="entry name" value="MFS general substrate transporter like domains"/>
    <property type="match status" value="1"/>
</dbReference>
<organism evidence="9 10">
    <name type="scientific">Microbispora corallina</name>
    <dbReference type="NCBI Taxonomy" id="83302"/>
    <lineage>
        <taxon>Bacteria</taxon>
        <taxon>Bacillati</taxon>
        <taxon>Actinomycetota</taxon>
        <taxon>Actinomycetes</taxon>
        <taxon>Streptosporangiales</taxon>
        <taxon>Streptosporangiaceae</taxon>
        <taxon>Microbispora</taxon>
    </lineage>
</organism>
<evidence type="ECO:0000259" key="8">
    <source>
        <dbReference type="PROSITE" id="PS50850"/>
    </source>
</evidence>
<dbReference type="Pfam" id="PF07690">
    <property type="entry name" value="MFS_1"/>
    <property type="match status" value="1"/>
</dbReference>
<evidence type="ECO:0000256" key="5">
    <source>
        <dbReference type="ARBA" id="ARBA00022989"/>
    </source>
</evidence>
<comment type="caution">
    <text evidence="9">The sequence shown here is derived from an EMBL/GenBank/DDBJ whole genome shotgun (WGS) entry which is preliminary data.</text>
</comment>
<keyword evidence="6 7" id="KW-0472">Membrane</keyword>
<accession>A0ABQ4G395</accession>
<dbReference type="Proteomes" id="UP000603904">
    <property type="component" value="Unassembled WGS sequence"/>
</dbReference>
<feature type="transmembrane region" description="Helical" evidence="7">
    <location>
        <begin position="201"/>
        <end position="219"/>
    </location>
</feature>
<evidence type="ECO:0000256" key="7">
    <source>
        <dbReference type="SAM" id="Phobius"/>
    </source>
</evidence>
<dbReference type="PANTHER" id="PTHR23517:SF13">
    <property type="entry name" value="MAJOR FACILITATOR SUPERFAMILY MFS_1"/>
    <property type="match status" value="1"/>
</dbReference>
<dbReference type="RefSeq" id="WP_239103823.1">
    <property type="nucleotide sequence ID" value="NZ_BAAAGP010000038.1"/>
</dbReference>
<dbReference type="SUPFAM" id="SSF103473">
    <property type="entry name" value="MFS general substrate transporter"/>
    <property type="match status" value="1"/>
</dbReference>
<keyword evidence="4 7" id="KW-0812">Transmembrane</keyword>
<feature type="transmembrane region" description="Helical" evidence="7">
    <location>
        <begin position="59"/>
        <end position="79"/>
    </location>
</feature>
<feature type="transmembrane region" description="Helical" evidence="7">
    <location>
        <begin position="225"/>
        <end position="243"/>
    </location>
</feature>
<feature type="domain" description="Major facilitator superfamily (MFS) profile" evidence="8">
    <location>
        <begin position="1"/>
        <end position="302"/>
    </location>
</feature>
<feature type="transmembrane region" description="Helical" evidence="7">
    <location>
        <begin position="248"/>
        <end position="268"/>
    </location>
</feature>
<dbReference type="PROSITE" id="PS50850">
    <property type="entry name" value="MFS"/>
    <property type="match status" value="1"/>
</dbReference>
<evidence type="ECO:0000313" key="9">
    <source>
        <dbReference type="EMBL" id="GIH41515.1"/>
    </source>
</evidence>
<proteinExistence type="predicted"/>
<name>A0ABQ4G395_9ACTN</name>
<dbReference type="InterPro" id="IPR050171">
    <property type="entry name" value="MFS_Transporters"/>
</dbReference>
<keyword evidence="3" id="KW-1003">Cell membrane</keyword>
<evidence type="ECO:0000256" key="1">
    <source>
        <dbReference type="ARBA" id="ARBA00004651"/>
    </source>
</evidence>
<comment type="subcellular location">
    <subcellularLocation>
        <location evidence="1">Cell membrane</location>
        <topology evidence="1">Multi-pass membrane protein</topology>
    </subcellularLocation>
</comment>
<feature type="transmembrane region" description="Helical" evidence="7">
    <location>
        <begin position="169"/>
        <end position="189"/>
    </location>
</feature>
<feature type="transmembrane region" description="Helical" evidence="7">
    <location>
        <begin position="274"/>
        <end position="296"/>
    </location>
</feature>
<sequence length="302" mass="30427">MPIAPRTQIEIRRTAGRPSASHHAGFWFAAVAFAVQMGFGTAPTPLWPLYEAGDGLGPTTVTVAFALLMVGAAASFRTLGHLSDRHGRRRVIVLALLTATAATLVLLAWPSLPGLLAGRLLTGVALEMPASTATTHLSDLYGRAHPRRPGSGVPDVVATAAMIRERLGIGAPLAGGLPGFVTFLAAAGGRLALGHAAPRRILLTGLALFPAGLALVAVSLGPPALWLYLLASAAAGAGAGLLFKGVLAVFFVVAYAVMGLQAIGFGVANQGFGLLPSMIGFAVLLSAGAAASVAALPGRAGA</sequence>
<evidence type="ECO:0000256" key="2">
    <source>
        <dbReference type="ARBA" id="ARBA00022448"/>
    </source>
</evidence>
<dbReference type="InterPro" id="IPR020846">
    <property type="entry name" value="MFS_dom"/>
</dbReference>
<dbReference type="InterPro" id="IPR036259">
    <property type="entry name" value="MFS_trans_sf"/>
</dbReference>
<dbReference type="InterPro" id="IPR011701">
    <property type="entry name" value="MFS"/>
</dbReference>
<dbReference type="EMBL" id="BOOC01000022">
    <property type="protein sequence ID" value="GIH41515.1"/>
    <property type="molecule type" value="Genomic_DNA"/>
</dbReference>
<gene>
    <name evidence="9" type="ORF">Mco01_45150</name>
</gene>
<evidence type="ECO:0000256" key="4">
    <source>
        <dbReference type="ARBA" id="ARBA00022692"/>
    </source>
</evidence>
<keyword evidence="2" id="KW-0813">Transport</keyword>
<dbReference type="PANTHER" id="PTHR23517">
    <property type="entry name" value="RESISTANCE PROTEIN MDTM, PUTATIVE-RELATED-RELATED"/>
    <property type="match status" value="1"/>
</dbReference>